<feature type="compositionally biased region" description="Basic and acidic residues" evidence="1">
    <location>
        <begin position="42"/>
        <end position="68"/>
    </location>
</feature>
<dbReference type="VEuPathDB" id="FungiDB:FOZG_12490"/>
<keyword evidence="2" id="KW-0472">Membrane</keyword>
<dbReference type="VEuPathDB" id="FungiDB:FOMG_08027"/>
<evidence type="ECO:0000313" key="3">
    <source>
        <dbReference type="EMBL" id="SCO88092.1"/>
    </source>
</evidence>
<dbReference type="VEuPathDB" id="FungiDB:FOXG_09217"/>
<evidence type="ECO:0000256" key="1">
    <source>
        <dbReference type="SAM" id="MobiDB-lite"/>
    </source>
</evidence>
<dbReference type="VEuPathDB" id="FungiDB:FOC1_g10012495"/>
<accession>A0A2H3THE7</accession>
<dbReference type="VEuPathDB" id="FungiDB:FOC4_g10008474"/>
<organism evidence="3 4">
    <name type="scientific">Fusarium oxysporum</name>
    <name type="common">Fusarium vascular wilt</name>
    <dbReference type="NCBI Taxonomy" id="5507"/>
    <lineage>
        <taxon>Eukaryota</taxon>
        <taxon>Fungi</taxon>
        <taxon>Dikarya</taxon>
        <taxon>Ascomycota</taxon>
        <taxon>Pezizomycotina</taxon>
        <taxon>Sordariomycetes</taxon>
        <taxon>Hypocreomycetidae</taxon>
        <taxon>Hypocreales</taxon>
        <taxon>Nectriaceae</taxon>
        <taxon>Fusarium</taxon>
        <taxon>Fusarium oxysporum species complex</taxon>
    </lineage>
</organism>
<protein>
    <submittedName>
        <fullName evidence="3">Uncharacterized protein</fullName>
    </submittedName>
</protein>
<reference evidence="4" key="1">
    <citation type="submission" date="2016-09" db="EMBL/GenBank/DDBJ databases">
        <authorList>
            <person name="Guldener U."/>
        </authorList>
    </citation>
    <scope>NUCLEOTIDE SEQUENCE [LARGE SCALE GENOMIC DNA]</scope>
    <source>
        <strain evidence="4">V64-1</strain>
    </source>
</reference>
<keyword evidence="2" id="KW-0812">Transmembrane</keyword>
<sequence length="268" mass="29436">MPVPPYSELPRSGNIPEGWPLTGPLSSIPTRPGPPIPTKTPFTDKRPDHKANRLPLKEEPTPKEDKELVPGHNAVHGPAHAFPSATSFERPGRLGTAVVSHITGIPLRPPPIAGKTVVQNRQPEDEAYEYTGLLVFLIVILLGAAFGGCLLLMRLVASVSRRLGRRYGWKWAKRADSADLEDAIYYWKDHLDVFEQYHLDLLREILTSYGGSSYLPVDEKAAEMGQLDSTDCAPLPGPRPVHMAPSKSGPCWPGMPGYRYSPHPMGCP</sequence>
<keyword evidence="2" id="KW-1133">Transmembrane helix</keyword>
<dbReference type="OrthoDB" id="5090085at2759"/>
<feature type="transmembrane region" description="Helical" evidence="2">
    <location>
        <begin position="133"/>
        <end position="157"/>
    </location>
</feature>
<dbReference type="AlphaFoldDB" id="A0A2H3THE7"/>
<evidence type="ECO:0000256" key="2">
    <source>
        <dbReference type="SAM" id="Phobius"/>
    </source>
</evidence>
<feature type="region of interest" description="Disordered" evidence="1">
    <location>
        <begin position="1"/>
        <end position="68"/>
    </location>
</feature>
<dbReference type="Proteomes" id="UP000219369">
    <property type="component" value="Unassembled WGS sequence"/>
</dbReference>
<dbReference type="VEuPathDB" id="FungiDB:HZS61_017252"/>
<name>A0A2H3THE7_FUSOX</name>
<dbReference type="EMBL" id="FMJY01000007">
    <property type="protein sequence ID" value="SCO88092.1"/>
    <property type="molecule type" value="Genomic_DNA"/>
</dbReference>
<gene>
    <name evidence="3" type="ORF">FRV6_12219</name>
</gene>
<dbReference type="VEuPathDB" id="FungiDB:FOIG_04991"/>
<proteinExistence type="predicted"/>
<evidence type="ECO:0000313" key="4">
    <source>
        <dbReference type="Proteomes" id="UP000219369"/>
    </source>
</evidence>